<proteinExistence type="predicted"/>
<protein>
    <submittedName>
        <fullName evidence="1">Uncharacterized protein</fullName>
    </submittedName>
</protein>
<dbReference type="RefSeq" id="WP_371730840.1">
    <property type="nucleotide sequence ID" value="NZ_JBGOOT010000013.1"/>
</dbReference>
<reference evidence="1 2" key="1">
    <citation type="submission" date="2024-06" db="EMBL/GenBank/DDBJ databases">
        <authorList>
            <person name="Steensen K."/>
            <person name="Seneca J."/>
            <person name="Bartlau N."/>
            <person name="Yu A.X."/>
            <person name="Polz M.F."/>
        </authorList>
    </citation>
    <scope>NUCLEOTIDE SEQUENCE [LARGE SCALE GENOMIC DNA]</scope>
    <source>
        <strain evidence="1 2">FF146</strain>
    </source>
</reference>
<evidence type="ECO:0000313" key="1">
    <source>
        <dbReference type="EMBL" id="MEZ8196242.1"/>
    </source>
</evidence>
<dbReference type="EMBL" id="JBGOOT010000013">
    <property type="protein sequence ID" value="MEZ8196242.1"/>
    <property type="molecule type" value="Genomic_DNA"/>
</dbReference>
<gene>
    <name evidence="1" type="ORF">ACED38_15310</name>
</gene>
<name>A0ABV4M9N7_9VIBR</name>
<evidence type="ECO:0000313" key="2">
    <source>
        <dbReference type="Proteomes" id="UP001569153"/>
    </source>
</evidence>
<comment type="caution">
    <text evidence="1">The sequence shown here is derived from an EMBL/GenBank/DDBJ whole genome shotgun (WGS) entry which is preliminary data.</text>
</comment>
<accession>A0ABV4M9N7</accession>
<dbReference type="Proteomes" id="UP001569153">
    <property type="component" value="Unassembled WGS sequence"/>
</dbReference>
<keyword evidence="2" id="KW-1185">Reference proteome</keyword>
<organism evidence="1 2">
    <name type="scientific">Vibrio cortegadensis</name>
    <dbReference type="NCBI Taxonomy" id="1328770"/>
    <lineage>
        <taxon>Bacteria</taxon>
        <taxon>Pseudomonadati</taxon>
        <taxon>Pseudomonadota</taxon>
        <taxon>Gammaproteobacteria</taxon>
        <taxon>Vibrionales</taxon>
        <taxon>Vibrionaceae</taxon>
        <taxon>Vibrio</taxon>
    </lineage>
</organism>
<sequence>MGIFDIFKKKKQVSRDELSELTELIVNNTFTCEAFLSTYPITEQYLSMLEVIKYIEEAELDVDDADEFSIIVKDMINVNTWSEVKQSFRSSTQEAADTCISLPSNVIKAIAEGIDNQVAPKFLPQASQLEAGSKHIAGLILTPYSDNVLPAIQQLQNSQKQLKQNYEQFHKGHTSLLGGFGKMAESFLSGVMLASGNPIMMAAGGTKLAKNITADAPESRYIEVYNNYLESLDEYHEFDKNAYEAVCNKTSELAKKQAIPLIEKYIDTALKLEAVSIEHCFEILESISQRTVEHYKQTPAETLFDTEE</sequence>